<protein>
    <submittedName>
        <fullName evidence="2">Uncharacterized protein</fullName>
    </submittedName>
</protein>
<sequence>MPPRMQAIIISFPIDLVGVIVFKFIYNDLFQRDQPKLDDLLIFVVSHSLLLLPKQLQARIRNKSELFRTHKEKERSESEILGSERL</sequence>
<accession>A0A2V4A0M7</accession>
<proteinExistence type="predicted"/>
<comment type="caution">
    <text evidence="2">The sequence shown here is derived from an EMBL/GenBank/DDBJ whole genome shotgun (WGS) entry which is preliminary data.</text>
</comment>
<keyword evidence="1" id="KW-0472">Membrane</keyword>
<dbReference type="AlphaFoldDB" id="A0A2V4A0M7"/>
<feature type="transmembrane region" description="Helical" evidence="1">
    <location>
        <begin position="7"/>
        <end position="25"/>
    </location>
</feature>
<organism evidence="2 3">
    <name type="scientific">Marinifilum breve</name>
    <dbReference type="NCBI Taxonomy" id="2184082"/>
    <lineage>
        <taxon>Bacteria</taxon>
        <taxon>Pseudomonadati</taxon>
        <taxon>Bacteroidota</taxon>
        <taxon>Bacteroidia</taxon>
        <taxon>Marinilabiliales</taxon>
        <taxon>Marinifilaceae</taxon>
    </lineage>
</organism>
<evidence type="ECO:0000256" key="1">
    <source>
        <dbReference type="SAM" id="Phobius"/>
    </source>
</evidence>
<evidence type="ECO:0000313" key="2">
    <source>
        <dbReference type="EMBL" id="PXY02063.1"/>
    </source>
</evidence>
<keyword evidence="1" id="KW-0812">Transmembrane</keyword>
<gene>
    <name evidence="2" type="ORF">DF185_05310</name>
</gene>
<keyword evidence="1" id="KW-1133">Transmembrane helix</keyword>
<dbReference type="Proteomes" id="UP000248079">
    <property type="component" value="Unassembled WGS sequence"/>
</dbReference>
<evidence type="ECO:0000313" key="3">
    <source>
        <dbReference type="Proteomes" id="UP000248079"/>
    </source>
</evidence>
<dbReference type="EMBL" id="QFLI01000002">
    <property type="protein sequence ID" value="PXY02063.1"/>
    <property type="molecule type" value="Genomic_DNA"/>
</dbReference>
<keyword evidence="3" id="KW-1185">Reference proteome</keyword>
<reference evidence="2 3" key="1">
    <citation type="submission" date="2018-05" db="EMBL/GenBank/DDBJ databases">
        <title>Marinifilum breve JC075T sp. nov., a marine bacterium isolated from Yongle Blue Hole in the South China Sea.</title>
        <authorList>
            <person name="Fu T."/>
        </authorList>
    </citation>
    <scope>NUCLEOTIDE SEQUENCE [LARGE SCALE GENOMIC DNA]</scope>
    <source>
        <strain evidence="2 3">JC075</strain>
    </source>
</reference>
<name>A0A2V4A0M7_9BACT</name>